<accession>A0A815YYK8</accession>
<dbReference type="Proteomes" id="UP000663882">
    <property type="component" value="Unassembled WGS sequence"/>
</dbReference>
<comment type="caution">
    <text evidence="2">The sequence shown here is derived from an EMBL/GenBank/DDBJ whole genome shotgun (WGS) entry which is preliminary data.</text>
</comment>
<dbReference type="EMBL" id="CAJNOO010012086">
    <property type="protein sequence ID" value="CAF1506111.1"/>
    <property type="molecule type" value="Genomic_DNA"/>
</dbReference>
<proteinExistence type="predicted"/>
<feature type="non-terminal residue" evidence="2">
    <location>
        <position position="1"/>
    </location>
</feature>
<evidence type="ECO:0000313" key="3">
    <source>
        <dbReference type="Proteomes" id="UP000663889"/>
    </source>
</evidence>
<dbReference type="EMBL" id="CAJNOU010016718">
    <property type="protein sequence ID" value="CAF1575884.1"/>
    <property type="molecule type" value="Genomic_DNA"/>
</dbReference>
<evidence type="ECO:0000313" key="1">
    <source>
        <dbReference type="EMBL" id="CAF1506111.1"/>
    </source>
</evidence>
<gene>
    <name evidence="1" type="ORF">RFH988_LOCUS38928</name>
    <name evidence="2" type="ORF">SEV965_LOCUS39754</name>
</gene>
<sequence length="80" mass="9506">EHRRVIMDKHNLRWFKNQSLSPCGSIKCLRLIIENAHFNPFHFRSSISSFALILKPIDIYLKHVFYEICTDVDIKIPTHI</sequence>
<reference evidence="2" key="1">
    <citation type="submission" date="2021-02" db="EMBL/GenBank/DDBJ databases">
        <authorList>
            <person name="Nowell W R."/>
        </authorList>
    </citation>
    <scope>NUCLEOTIDE SEQUENCE</scope>
</reference>
<organism evidence="2 3">
    <name type="scientific">Rotaria sordida</name>
    <dbReference type="NCBI Taxonomy" id="392033"/>
    <lineage>
        <taxon>Eukaryota</taxon>
        <taxon>Metazoa</taxon>
        <taxon>Spiralia</taxon>
        <taxon>Gnathifera</taxon>
        <taxon>Rotifera</taxon>
        <taxon>Eurotatoria</taxon>
        <taxon>Bdelloidea</taxon>
        <taxon>Philodinida</taxon>
        <taxon>Philodinidae</taxon>
        <taxon>Rotaria</taxon>
    </lineage>
</organism>
<protein>
    <submittedName>
        <fullName evidence="2">Uncharacterized protein</fullName>
    </submittedName>
</protein>
<dbReference type="Proteomes" id="UP000663889">
    <property type="component" value="Unassembled WGS sequence"/>
</dbReference>
<dbReference type="AlphaFoldDB" id="A0A815YYK8"/>
<evidence type="ECO:0000313" key="2">
    <source>
        <dbReference type="EMBL" id="CAF1575884.1"/>
    </source>
</evidence>
<name>A0A815YYK8_9BILA</name>